<comment type="subunit">
    <text evidence="4">Tetramer of two alpha and two beta subunits.</text>
</comment>
<organism evidence="22 23">
    <name type="scientific">Micavibrio aeruginosavorus</name>
    <dbReference type="NCBI Taxonomy" id="349221"/>
    <lineage>
        <taxon>Bacteria</taxon>
        <taxon>Pseudomonadati</taxon>
        <taxon>Bdellovibrionota</taxon>
        <taxon>Bdellovibrionia</taxon>
        <taxon>Bdellovibrionales</taxon>
        <taxon>Pseudobdellovibrionaceae</taxon>
        <taxon>Micavibrio</taxon>
    </lineage>
</organism>
<dbReference type="InterPro" id="IPR012340">
    <property type="entry name" value="NA-bd_OB-fold"/>
</dbReference>
<keyword evidence="9 22" id="KW-0436">Ligase</keyword>
<evidence type="ECO:0000256" key="6">
    <source>
        <dbReference type="ARBA" id="ARBA00017032"/>
    </source>
</evidence>
<dbReference type="Gene3D" id="3.30.56.10">
    <property type="match status" value="2"/>
</dbReference>
<sequence>MKFTLSWLKEHLETTATLDEIVIKLTDIGLEVEDVQDRAAIYSQFKLVEIIEAEKHPNADRLKVCQVKTESGMTQIVCGAPNARAGLKAFHAPEASVIPSNGMVMKKSKIRDVESNGMMVSAAEMSLSEESDGIIEADPSLAIGTTIADALGLGDPIIEINLTPNRPDCAGVRGIARDLAAAGLGILKPLQNAASIKGSFKSSIDVKIENLEACPIFMGRYIKGVKNGASPDAIASKLTSIGQKPISALVDITNYMSIDLCRPLHVFDADKIKGNIHVRLAKKGEELLALNGKTYTLDDFMTVVCDDSGVIGLAGVMGGDSTAVSETTTNVYLEVAYFDPYRTAKTGRALGINSDARYRFERGIDPEFTVDAVDIATNLITSLCGGETSETIQAGGVPAWKREITWRKETAAKILGFDILFETQTKILTDLGFVISGDKVAPPSWRPDIEGEIDLIEEIARIYGFDKIPSISVTRDSAVSKSAETNLGMRMRKSRNILAASGLQECVTWSFMPSSLAAKFGANDAQSKALTLQNPISADLDQMRPSTLPNLIEAAKRNANRGFGDVALFEIGPVFKGTNIEDQQIVATGVRAGANSSRHWNESVRNVDAYDVKADALRVIEACGVPSGNVQISRDTPSYYHPGRSGALKLGPTVLAYFGEIHPVLLQEMDIKSSIAGFETFIEALPEPKKKANSTALPPLKLSDFQPVSRDF</sequence>
<keyword evidence="7" id="KW-0963">Cytoplasm</keyword>
<gene>
    <name evidence="22" type="ORF">DI586_07940</name>
</gene>
<evidence type="ECO:0000256" key="12">
    <source>
        <dbReference type="ARBA" id="ARBA00022840"/>
    </source>
</evidence>
<evidence type="ECO:0000256" key="8">
    <source>
        <dbReference type="ARBA" id="ARBA00022555"/>
    </source>
</evidence>
<dbReference type="GO" id="GO:0006432">
    <property type="term" value="P:phenylalanyl-tRNA aminoacylation"/>
    <property type="evidence" value="ECO:0007669"/>
    <property type="project" value="InterPro"/>
</dbReference>
<evidence type="ECO:0000256" key="9">
    <source>
        <dbReference type="ARBA" id="ARBA00022598"/>
    </source>
</evidence>
<dbReference type="InterPro" id="IPR045060">
    <property type="entry name" value="Phe-tRNA-ligase_IIc_bsu"/>
</dbReference>
<accession>A0A2W5FGN3</accession>
<keyword evidence="10" id="KW-0479">Metal-binding</keyword>
<dbReference type="SUPFAM" id="SSF46955">
    <property type="entry name" value="Putative DNA-binding domain"/>
    <property type="match status" value="1"/>
</dbReference>
<keyword evidence="11" id="KW-0547">Nucleotide-binding</keyword>
<dbReference type="Pfam" id="PF03484">
    <property type="entry name" value="B5"/>
    <property type="match status" value="1"/>
</dbReference>
<dbReference type="Pfam" id="PF01588">
    <property type="entry name" value="tRNA_bind"/>
    <property type="match status" value="1"/>
</dbReference>
<dbReference type="CDD" id="cd00769">
    <property type="entry name" value="PheRS_beta_core"/>
    <property type="match status" value="1"/>
</dbReference>
<feature type="domain" description="TRNA-binding" evidence="20">
    <location>
        <begin position="39"/>
        <end position="148"/>
    </location>
</feature>
<evidence type="ECO:0000313" key="23">
    <source>
        <dbReference type="Proteomes" id="UP000249739"/>
    </source>
</evidence>
<evidence type="ECO:0000256" key="18">
    <source>
        <dbReference type="ARBA" id="ARBA00049255"/>
    </source>
</evidence>
<dbReference type="GO" id="GO:0004826">
    <property type="term" value="F:phenylalanine-tRNA ligase activity"/>
    <property type="evidence" value="ECO:0007669"/>
    <property type="project" value="UniProtKB-EC"/>
</dbReference>
<evidence type="ECO:0000256" key="10">
    <source>
        <dbReference type="ARBA" id="ARBA00022723"/>
    </source>
</evidence>
<dbReference type="PROSITE" id="PS50886">
    <property type="entry name" value="TRBD"/>
    <property type="match status" value="1"/>
</dbReference>
<dbReference type="GO" id="GO:0000287">
    <property type="term" value="F:magnesium ion binding"/>
    <property type="evidence" value="ECO:0007669"/>
    <property type="project" value="InterPro"/>
</dbReference>
<evidence type="ECO:0000256" key="19">
    <source>
        <dbReference type="PROSITE-ProRule" id="PRU00209"/>
    </source>
</evidence>
<dbReference type="InterPro" id="IPR020825">
    <property type="entry name" value="Phe-tRNA_synthase-like_B3/B4"/>
</dbReference>
<dbReference type="NCBIfam" id="TIGR00472">
    <property type="entry name" value="pheT_bact"/>
    <property type="match status" value="1"/>
</dbReference>
<dbReference type="HAMAP" id="MF_00283">
    <property type="entry name" value="Phe_tRNA_synth_beta1"/>
    <property type="match status" value="1"/>
</dbReference>
<dbReference type="SMART" id="SM00873">
    <property type="entry name" value="B3_4"/>
    <property type="match status" value="1"/>
</dbReference>
<feature type="domain" description="B5" evidence="21">
    <location>
        <begin position="399"/>
        <end position="470"/>
    </location>
</feature>
<dbReference type="AlphaFoldDB" id="A0A2W5FGN3"/>
<evidence type="ECO:0000256" key="7">
    <source>
        <dbReference type="ARBA" id="ARBA00022490"/>
    </source>
</evidence>
<evidence type="ECO:0000256" key="4">
    <source>
        <dbReference type="ARBA" id="ARBA00011209"/>
    </source>
</evidence>
<proteinExistence type="inferred from homology"/>
<evidence type="ECO:0000256" key="11">
    <source>
        <dbReference type="ARBA" id="ARBA00022741"/>
    </source>
</evidence>
<dbReference type="Pfam" id="PF17759">
    <property type="entry name" value="tRNA_synthFbeta"/>
    <property type="match status" value="1"/>
</dbReference>
<name>A0A2W5FGN3_9BACT</name>
<dbReference type="EMBL" id="QFOT01000090">
    <property type="protein sequence ID" value="PZP55081.1"/>
    <property type="molecule type" value="Genomic_DNA"/>
</dbReference>
<dbReference type="SUPFAM" id="SSF50249">
    <property type="entry name" value="Nucleic acid-binding proteins"/>
    <property type="match status" value="1"/>
</dbReference>
<dbReference type="InterPro" id="IPR002547">
    <property type="entry name" value="tRNA-bd_dom"/>
</dbReference>
<feature type="non-terminal residue" evidence="22">
    <location>
        <position position="712"/>
    </location>
</feature>
<dbReference type="Proteomes" id="UP000249739">
    <property type="component" value="Unassembled WGS sequence"/>
</dbReference>
<dbReference type="GO" id="GO:0000049">
    <property type="term" value="F:tRNA binding"/>
    <property type="evidence" value="ECO:0007669"/>
    <property type="project" value="UniProtKB-UniRule"/>
</dbReference>
<evidence type="ECO:0000256" key="13">
    <source>
        <dbReference type="ARBA" id="ARBA00022842"/>
    </source>
</evidence>
<comment type="catalytic activity">
    <reaction evidence="18">
        <text>tRNA(Phe) + L-phenylalanine + ATP = L-phenylalanyl-tRNA(Phe) + AMP + diphosphate + H(+)</text>
        <dbReference type="Rhea" id="RHEA:19413"/>
        <dbReference type="Rhea" id="RHEA-COMP:9668"/>
        <dbReference type="Rhea" id="RHEA-COMP:9699"/>
        <dbReference type="ChEBI" id="CHEBI:15378"/>
        <dbReference type="ChEBI" id="CHEBI:30616"/>
        <dbReference type="ChEBI" id="CHEBI:33019"/>
        <dbReference type="ChEBI" id="CHEBI:58095"/>
        <dbReference type="ChEBI" id="CHEBI:78442"/>
        <dbReference type="ChEBI" id="CHEBI:78531"/>
        <dbReference type="ChEBI" id="CHEBI:456215"/>
        <dbReference type="EC" id="6.1.1.20"/>
    </reaction>
</comment>
<dbReference type="EC" id="6.1.1.20" evidence="5"/>
<dbReference type="InterPro" id="IPR005147">
    <property type="entry name" value="tRNA_synthase_B5-dom"/>
</dbReference>
<evidence type="ECO:0000256" key="15">
    <source>
        <dbReference type="ARBA" id="ARBA00022917"/>
    </source>
</evidence>
<evidence type="ECO:0000313" key="22">
    <source>
        <dbReference type="EMBL" id="PZP55081.1"/>
    </source>
</evidence>
<dbReference type="InterPro" id="IPR041616">
    <property type="entry name" value="PheRS_beta_core"/>
</dbReference>
<evidence type="ECO:0000256" key="2">
    <source>
        <dbReference type="ARBA" id="ARBA00004496"/>
    </source>
</evidence>
<dbReference type="SUPFAM" id="SSF56037">
    <property type="entry name" value="PheT/TilS domain"/>
    <property type="match status" value="1"/>
</dbReference>
<dbReference type="Gene3D" id="2.40.50.140">
    <property type="entry name" value="Nucleic acid-binding proteins"/>
    <property type="match status" value="1"/>
</dbReference>
<comment type="caution">
    <text evidence="22">The sequence shown here is derived from an EMBL/GenBank/DDBJ whole genome shotgun (WGS) entry which is preliminary data.</text>
</comment>
<dbReference type="InterPro" id="IPR045864">
    <property type="entry name" value="aa-tRNA-synth_II/BPL/LPL"/>
</dbReference>
<dbReference type="Gene3D" id="3.50.40.10">
    <property type="entry name" value="Phenylalanyl-trna Synthetase, Chain B, domain 3"/>
    <property type="match status" value="1"/>
</dbReference>
<dbReference type="PANTHER" id="PTHR10947">
    <property type="entry name" value="PHENYLALANYL-TRNA SYNTHETASE BETA CHAIN AND LEUCINE-RICH REPEAT-CONTAINING PROTEIN 47"/>
    <property type="match status" value="1"/>
</dbReference>
<protein>
    <recommendedName>
        <fullName evidence="6">Phenylalanine--tRNA ligase beta subunit</fullName>
        <ecNumber evidence="5">6.1.1.20</ecNumber>
    </recommendedName>
    <alternativeName>
        <fullName evidence="17">Phenylalanyl-tRNA synthetase beta subunit</fullName>
    </alternativeName>
</protein>
<evidence type="ECO:0000256" key="16">
    <source>
        <dbReference type="ARBA" id="ARBA00023146"/>
    </source>
</evidence>
<keyword evidence="15" id="KW-0648">Protein biosynthesis</keyword>
<dbReference type="InterPro" id="IPR004532">
    <property type="entry name" value="Phe-tRNA-ligase_IIc_bsu_bact"/>
</dbReference>
<dbReference type="SUPFAM" id="SSF55681">
    <property type="entry name" value="Class II aaRS and biotin synthetases"/>
    <property type="match status" value="1"/>
</dbReference>
<dbReference type="InterPro" id="IPR009061">
    <property type="entry name" value="DNA-bd_dom_put_sf"/>
</dbReference>
<keyword evidence="8 19" id="KW-0820">tRNA-binding</keyword>
<dbReference type="GO" id="GO:0005524">
    <property type="term" value="F:ATP binding"/>
    <property type="evidence" value="ECO:0007669"/>
    <property type="project" value="UniProtKB-KW"/>
</dbReference>
<dbReference type="SMART" id="SM00874">
    <property type="entry name" value="B5"/>
    <property type="match status" value="1"/>
</dbReference>
<evidence type="ECO:0000256" key="3">
    <source>
        <dbReference type="ARBA" id="ARBA00008653"/>
    </source>
</evidence>
<dbReference type="InterPro" id="IPR033714">
    <property type="entry name" value="tRNA_bind_bactPheRS"/>
</dbReference>
<keyword evidence="13" id="KW-0460">Magnesium</keyword>
<comment type="cofactor">
    <cofactor evidence="1">
        <name>Mg(2+)</name>
        <dbReference type="ChEBI" id="CHEBI:18420"/>
    </cofactor>
</comment>
<dbReference type="GO" id="GO:0009328">
    <property type="term" value="C:phenylalanine-tRNA ligase complex"/>
    <property type="evidence" value="ECO:0007669"/>
    <property type="project" value="TreeGrafter"/>
</dbReference>
<dbReference type="NCBIfam" id="NF045760">
    <property type="entry name" value="YtpR"/>
    <property type="match status" value="1"/>
</dbReference>
<comment type="similarity">
    <text evidence="3">Belongs to the phenylalanyl-tRNA synthetase beta subunit family. Type 1 subfamily.</text>
</comment>
<reference evidence="22 23" key="1">
    <citation type="submission" date="2017-08" db="EMBL/GenBank/DDBJ databases">
        <title>Infants hospitalized years apart are colonized by the same room-sourced microbial strains.</title>
        <authorList>
            <person name="Brooks B."/>
            <person name="Olm M.R."/>
            <person name="Firek B.A."/>
            <person name="Baker R."/>
            <person name="Thomas B.C."/>
            <person name="Morowitz M.J."/>
            <person name="Banfield J.F."/>
        </authorList>
    </citation>
    <scope>NUCLEOTIDE SEQUENCE [LARGE SCALE GENOMIC DNA]</scope>
    <source>
        <strain evidence="22">S2_006_000_R2_64</strain>
    </source>
</reference>
<dbReference type="PROSITE" id="PS51483">
    <property type="entry name" value="B5"/>
    <property type="match status" value="1"/>
</dbReference>
<dbReference type="PANTHER" id="PTHR10947:SF0">
    <property type="entry name" value="PHENYLALANINE--TRNA LIGASE BETA SUBUNIT"/>
    <property type="match status" value="1"/>
</dbReference>
<keyword evidence="12" id="KW-0067">ATP-binding</keyword>
<dbReference type="Gene3D" id="3.30.930.10">
    <property type="entry name" value="Bira Bifunctional Protein, Domain 2"/>
    <property type="match status" value="1"/>
</dbReference>
<comment type="subcellular location">
    <subcellularLocation>
        <location evidence="2">Cytoplasm</location>
    </subcellularLocation>
</comment>
<keyword evidence="16" id="KW-0030">Aminoacyl-tRNA synthetase</keyword>
<evidence type="ECO:0000259" key="21">
    <source>
        <dbReference type="PROSITE" id="PS51483"/>
    </source>
</evidence>
<keyword evidence="14 19" id="KW-0694">RNA-binding</keyword>
<dbReference type="Pfam" id="PF03483">
    <property type="entry name" value="B3_4"/>
    <property type="match status" value="1"/>
</dbReference>
<evidence type="ECO:0000256" key="5">
    <source>
        <dbReference type="ARBA" id="ARBA00012814"/>
    </source>
</evidence>
<evidence type="ECO:0000256" key="14">
    <source>
        <dbReference type="ARBA" id="ARBA00022884"/>
    </source>
</evidence>
<evidence type="ECO:0000256" key="1">
    <source>
        <dbReference type="ARBA" id="ARBA00001946"/>
    </source>
</evidence>
<dbReference type="InterPro" id="IPR005146">
    <property type="entry name" value="B3/B4_tRNA-bd"/>
</dbReference>
<evidence type="ECO:0000256" key="17">
    <source>
        <dbReference type="ARBA" id="ARBA00033189"/>
    </source>
</evidence>
<evidence type="ECO:0000259" key="20">
    <source>
        <dbReference type="PROSITE" id="PS50886"/>
    </source>
</evidence>
<dbReference type="CDD" id="cd02796">
    <property type="entry name" value="tRNA_bind_bactPheRS"/>
    <property type="match status" value="1"/>
</dbReference>